<comment type="caution">
    <text evidence="2">The sequence shown here is derived from an EMBL/GenBank/DDBJ whole genome shotgun (WGS) entry which is preliminary data.</text>
</comment>
<organism evidence="2 3">
    <name type="scientific">Cichlidogyrus casuarinus</name>
    <dbReference type="NCBI Taxonomy" id="1844966"/>
    <lineage>
        <taxon>Eukaryota</taxon>
        <taxon>Metazoa</taxon>
        <taxon>Spiralia</taxon>
        <taxon>Lophotrochozoa</taxon>
        <taxon>Platyhelminthes</taxon>
        <taxon>Monogenea</taxon>
        <taxon>Monopisthocotylea</taxon>
        <taxon>Dactylogyridea</taxon>
        <taxon>Ancyrocephalidae</taxon>
        <taxon>Cichlidogyrus</taxon>
    </lineage>
</organism>
<evidence type="ECO:0000313" key="2">
    <source>
        <dbReference type="EMBL" id="KAL3312587.1"/>
    </source>
</evidence>
<feature type="compositionally biased region" description="Basic and acidic residues" evidence="1">
    <location>
        <begin position="168"/>
        <end position="180"/>
    </location>
</feature>
<name>A0ABD2PYU0_9PLAT</name>
<proteinExistence type="predicted"/>
<dbReference type="Proteomes" id="UP001626550">
    <property type="component" value="Unassembled WGS sequence"/>
</dbReference>
<evidence type="ECO:0000313" key="3">
    <source>
        <dbReference type="Proteomes" id="UP001626550"/>
    </source>
</evidence>
<keyword evidence="3" id="KW-1185">Reference proteome</keyword>
<dbReference type="EMBL" id="JBJKFK010001639">
    <property type="protein sequence ID" value="KAL3312587.1"/>
    <property type="molecule type" value="Genomic_DNA"/>
</dbReference>
<feature type="region of interest" description="Disordered" evidence="1">
    <location>
        <begin position="161"/>
        <end position="180"/>
    </location>
</feature>
<sequence>MCIVAIITERICEMQSSGTSKLLENKTDAIQSAGKPLTLEIIQDCIFTCKQNDDFSPLLEMMNDCFGDFNAMAFSFLQSERICPSNCSDPGGTSSFLDRLVDIAQVRAAFSALVHQATENWGTKRRIEQNILFSIRSTIAKYLRESLRDIRANNSSSSKSEEISIFSDDDKNTQKTTEMDTLNKPHKTCIQTDNIHQSIKSIFANDLSNESRKFINLITHMCVEV</sequence>
<protein>
    <submittedName>
        <fullName evidence="2">Uncharacterized protein</fullName>
    </submittedName>
</protein>
<dbReference type="AlphaFoldDB" id="A0ABD2PYU0"/>
<evidence type="ECO:0000256" key="1">
    <source>
        <dbReference type="SAM" id="MobiDB-lite"/>
    </source>
</evidence>
<reference evidence="2 3" key="1">
    <citation type="submission" date="2024-11" db="EMBL/GenBank/DDBJ databases">
        <title>Adaptive evolution of stress response genes in parasites aligns with host niche diversity.</title>
        <authorList>
            <person name="Hahn C."/>
            <person name="Resl P."/>
        </authorList>
    </citation>
    <scope>NUCLEOTIDE SEQUENCE [LARGE SCALE GENOMIC DNA]</scope>
    <source>
        <strain evidence="2">EGGRZ-B1_66</strain>
        <tissue evidence="2">Body</tissue>
    </source>
</reference>
<gene>
    <name evidence="2" type="ORF">Ciccas_008823</name>
</gene>
<accession>A0ABD2PYU0</accession>